<dbReference type="PANTHER" id="PTHR15999:SF2">
    <property type="entry name" value="ZINC FINGER CW-TYPE PWWP DOMAIN PROTEIN 1"/>
    <property type="match status" value="1"/>
</dbReference>
<feature type="domain" description="PWWP" evidence="4">
    <location>
        <begin position="332"/>
        <end position="376"/>
    </location>
</feature>
<reference evidence="6" key="1">
    <citation type="submission" date="2016-06" db="UniProtKB">
        <authorList>
            <consortium name="WormBaseParasite"/>
        </authorList>
    </citation>
    <scope>IDENTIFICATION</scope>
</reference>
<evidence type="ECO:0000259" key="4">
    <source>
        <dbReference type="PROSITE" id="PS50812"/>
    </source>
</evidence>
<dbReference type="InterPro" id="IPR011124">
    <property type="entry name" value="Znf_CW"/>
</dbReference>
<dbReference type="Pfam" id="PF00855">
    <property type="entry name" value="PWWP"/>
    <property type="match status" value="1"/>
</dbReference>
<dbReference type="PROSITE" id="PS51050">
    <property type="entry name" value="ZF_CW"/>
    <property type="match status" value="1"/>
</dbReference>
<dbReference type="PANTHER" id="PTHR15999">
    <property type="entry name" value="ZINC FINGER CW-TYPE PWWP DOMAIN PROTEIN 1"/>
    <property type="match status" value="1"/>
</dbReference>
<evidence type="ECO:0000256" key="3">
    <source>
        <dbReference type="ARBA" id="ARBA00022833"/>
    </source>
</evidence>
<protein>
    <submittedName>
        <fullName evidence="6">PWWP domain-containing protein</fullName>
    </submittedName>
</protein>
<evidence type="ECO:0000256" key="1">
    <source>
        <dbReference type="ARBA" id="ARBA00022723"/>
    </source>
</evidence>
<keyword evidence="2" id="KW-0863">Zinc-finger</keyword>
<organism evidence="6">
    <name type="scientific">Schistocephalus solidus</name>
    <name type="common">Tapeworm</name>
    <dbReference type="NCBI Taxonomy" id="70667"/>
    <lineage>
        <taxon>Eukaryota</taxon>
        <taxon>Metazoa</taxon>
        <taxon>Spiralia</taxon>
        <taxon>Lophotrochozoa</taxon>
        <taxon>Platyhelminthes</taxon>
        <taxon>Cestoda</taxon>
        <taxon>Eucestoda</taxon>
        <taxon>Diphyllobothriidea</taxon>
        <taxon>Diphyllobothriidae</taxon>
        <taxon>Schistocephalus</taxon>
    </lineage>
</organism>
<dbReference type="InterPro" id="IPR042778">
    <property type="entry name" value="ZCWPW1/ZCWPW2"/>
</dbReference>
<dbReference type="SMART" id="SM00293">
    <property type="entry name" value="PWWP"/>
    <property type="match status" value="1"/>
</dbReference>
<name>A0A183SJQ1_SCHSO</name>
<keyword evidence="1" id="KW-0479">Metal-binding</keyword>
<dbReference type="GO" id="GO:0005634">
    <property type="term" value="C:nucleus"/>
    <property type="evidence" value="ECO:0007669"/>
    <property type="project" value="TreeGrafter"/>
</dbReference>
<dbReference type="PROSITE" id="PS50812">
    <property type="entry name" value="PWWP"/>
    <property type="match status" value="1"/>
</dbReference>
<proteinExistence type="predicted"/>
<keyword evidence="3" id="KW-0862">Zinc</keyword>
<dbReference type="Gene3D" id="3.30.40.100">
    <property type="match status" value="1"/>
</dbReference>
<dbReference type="SUPFAM" id="SSF63748">
    <property type="entry name" value="Tudor/PWWP/MBT"/>
    <property type="match status" value="2"/>
</dbReference>
<dbReference type="GO" id="GO:0008270">
    <property type="term" value="F:zinc ion binding"/>
    <property type="evidence" value="ECO:0007669"/>
    <property type="project" value="UniProtKB-KW"/>
</dbReference>
<sequence length="410" mass="46497">LKWRFLEGVKDPTELNEAWHCALQSKYAYKEDLGVACEEPETIGNLDKTQYVYGEFATGSVVLAKMPGQSLGCVAFLNKNEIKCYPEWPSMIDCDAEGRFAEFCPKTGEVKSYRVVFLDPENRTTQLIPASRIRRFSNASMIRLEKRYGKYKRKLEAAIEEATKALELPVEVHNYSSTRMNLETCIESCLQSVKNMSAARLYNNYVVPYRVRRRAKTTEDLTKEVFQAKKLINQNIVHLFSLALKNLIGVGGKASSVGIEGTWIECTRCKKWRFEPEVRDPSEIAENWRCCLQKKLAHLQPSVEVEEAACAEPEDATAKFHDQSYLFNEFTAGSIVLAKMPGFPWWPAMVDLDASGKYARFDPETHIATHYNVVFLDPCKSTTKLLPASSLCKFTQADKADILRKVGSYA</sequence>
<evidence type="ECO:0000313" key="6">
    <source>
        <dbReference type="WBParaSite" id="SSLN_0000459701-mRNA-1"/>
    </source>
</evidence>
<dbReference type="AlphaFoldDB" id="A0A183SJQ1"/>
<dbReference type="WBParaSite" id="SSLN_0000459701-mRNA-1">
    <property type="protein sequence ID" value="SSLN_0000459701-mRNA-1"/>
    <property type="gene ID" value="SSLN_0000459701"/>
</dbReference>
<evidence type="ECO:0000256" key="2">
    <source>
        <dbReference type="ARBA" id="ARBA00022771"/>
    </source>
</evidence>
<feature type="domain" description="CW-type" evidence="5">
    <location>
        <begin position="257"/>
        <end position="318"/>
    </location>
</feature>
<dbReference type="InterPro" id="IPR000313">
    <property type="entry name" value="PWWP_dom"/>
</dbReference>
<accession>A0A183SJQ1</accession>
<dbReference type="Gene3D" id="2.30.30.140">
    <property type="match status" value="2"/>
</dbReference>
<evidence type="ECO:0000259" key="5">
    <source>
        <dbReference type="PROSITE" id="PS51050"/>
    </source>
</evidence>